<evidence type="ECO:0000313" key="3">
    <source>
        <dbReference type="Proteomes" id="UP000799770"/>
    </source>
</evidence>
<keyword evidence="3" id="KW-1185">Reference proteome</keyword>
<sequence length="163" mass="18412">MLQNQYRHIPFTSEFLTDNKPPPQCPQFQTQNPHSPTQTSNPNPLFLSPEHPPPDPPPSAPDKAEPKAAISALILLQPLIQHLPSRPRNVSTGVRLRSRKDPYSTYIPSDPEGRQANITHVDRKDDAGSGTPTPTPTPTNAYRGCEYRVWERRARDLFMREIC</sequence>
<reference evidence="2" key="1">
    <citation type="journal article" date="2020" name="Stud. Mycol.">
        <title>101 Dothideomycetes genomes: a test case for predicting lifestyles and emergence of pathogens.</title>
        <authorList>
            <person name="Haridas S."/>
            <person name="Albert R."/>
            <person name="Binder M."/>
            <person name="Bloem J."/>
            <person name="Labutti K."/>
            <person name="Salamov A."/>
            <person name="Andreopoulos B."/>
            <person name="Baker S."/>
            <person name="Barry K."/>
            <person name="Bills G."/>
            <person name="Bluhm B."/>
            <person name="Cannon C."/>
            <person name="Castanera R."/>
            <person name="Culley D."/>
            <person name="Daum C."/>
            <person name="Ezra D."/>
            <person name="Gonzalez J."/>
            <person name="Henrissat B."/>
            <person name="Kuo A."/>
            <person name="Liang C."/>
            <person name="Lipzen A."/>
            <person name="Lutzoni F."/>
            <person name="Magnuson J."/>
            <person name="Mondo S."/>
            <person name="Nolan M."/>
            <person name="Ohm R."/>
            <person name="Pangilinan J."/>
            <person name="Park H.-J."/>
            <person name="Ramirez L."/>
            <person name="Alfaro M."/>
            <person name="Sun H."/>
            <person name="Tritt A."/>
            <person name="Yoshinaga Y."/>
            <person name="Zwiers L.-H."/>
            <person name="Turgeon B."/>
            <person name="Goodwin S."/>
            <person name="Spatafora J."/>
            <person name="Crous P."/>
            <person name="Grigoriev I."/>
        </authorList>
    </citation>
    <scope>NUCLEOTIDE SEQUENCE</scope>
    <source>
        <strain evidence="2">CBS 627.86</strain>
    </source>
</reference>
<feature type="region of interest" description="Disordered" evidence="1">
    <location>
        <begin position="101"/>
        <end position="140"/>
    </location>
</feature>
<name>A0A6A5ZFG5_9PLEO</name>
<dbReference type="Proteomes" id="UP000799770">
    <property type="component" value="Unassembled WGS sequence"/>
</dbReference>
<gene>
    <name evidence="2" type="ORF">BDV96DRAFT_571157</name>
</gene>
<feature type="region of interest" description="Disordered" evidence="1">
    <location>
        <begin position="1"/>
        <end position="69"/>
    </location>
</feature>
<accession>A0A6A5ZFG5</accession>
<organism evidence="2 3">
    <name type="scientific">Lophiotrema nucula</name>
    <dbReference type="NCBI Taxonomy" id="690887"/>
    <lineage>
        <taxon>Eukaryota</taxon>
        <taxon>Fungi</taxon>
        <taxon>Dikarya</taxon>
        <taxon>Ascomycota</taxon>
        <taxon>Pezizomycotina</taxon>
        <taxon>Dothideomycetes</taxon>
        <taxon>Pleosporomycetidae</taxon>
        <taxon>Pleosporales</taxon>
        <taxon>Lophiotremataceae</taxon>
        <taxon>Lophiotrema</taxon>
    </lineage>
</organism>
<dbReference type="EMBL" id="ML977318">
    <property type="protein sequence ID" value="KAF2117955.1"/>
    <property type="molecule type" value="Genomic_DNA"/>
</dbReference>
<evidence type="ECO:0000313" key="2">
    <source>
        <dbReference type="EMBL" id="KAF2117955.1"/>
    </source>
</evidence>
<dbReference type="AlphaFoldDB" id="A0A6A5ZFG5"/>
<evidence type="ECO:0000256" key="1">
    <source>
        <dbReference type="SAM" id="MobiDB-lite"/>
    </source>
</evidence>
<feature type="compositionally biased region" description="Pro residues" evidence="1">
    <location>
        <begin position="50"/>
        <end position="60"/>
    </location>
</feature>
<proteinExistence type="predicted"/>
<feature type="compositionally biased region" description="Polar residues" evidence="1">
    <location>
        <begin position="26"/>
        <end position="43"/>
    </location>
</feature>
<protein>
    <submittedName>
        <fullName evidence="2">Uncharacterized protein</fullName>
    </submittedName>
</protein>